<comment type="pathway">
    <text evidence="1 6">Pyrimidine metabolism; UMP biosynthesis via de novo pathway; UMP from orotate: step 1/2.</text>
</comment>
<comment type="caution">
    <text evidence="8">The sequence shown here is derived from an EMBL/GenBank/DDBJ whole genome shotgun (WGS) entry which is preliminary data.</text>
</comment>
<comment type="catalytic activity">
    <reaction evidence="6">
        <text>orotidine 5'-phosphate + diphosphate = orotate + 5-phospho-alpha-D-ribose 1-diphosphate</text>
        <dbReference type="Rhea" id="RHEA:10380"/>
        <dbReference type="ChEBI" id="CHEBI:30839"/>
        <dbReference type="ChEBI" id="CHEBI:33019"/>
        <dbReference type="ChEBI" id="CHEBI:57538"/>
        <dbReference type="ChEBI" id="CHEBI:58017"/>
        <dbReference type="EC" id="2.4.2.10"/>
    </reaction>
</comment>
<evidence type="ECO:0000256" key="1">
    <source>
        <dbReference type="ARBA" id="ARBA00004889"/>
    </source>
</evidence>
<evidence type="ECO:0000313" key="8">
    <source>
        <dbReference type="EMBL" id="MBE6420814.1"/>
    </source>
</evidence>
<dbReference type="GO" id="GO:0019856">
    <property type="term" value="P:pyrimidine nucleobase biosynthetic process"/>
    <property type="evidence" value="ECO:0007669"/>
    <property type="project" value="TreeGrafter"/>
</dbReference>
<evidence type="ECO:0000313" key="9">
    <source>
        <dbReference type="Proteomes" id="UP000725649"/>
    </source>
</evidence>
<accession>A0A928DRE3</accession>
<evidence type="ECO:0000256" key="3">
    <source>
        <dbReference type="ARBA" id="ARBA00022676"/>
    </source>
</evidence>
<evidence type="ECO:0000256" key="6">
    <source>
        <dbReference type="HAMAP-Rule" id="MF_01208"/>
    </source>
</evidence>
<keyword evidence="3 6" id="KW-0328">Glycosyltransferase</keyword>
<dbReference type="GO" id="GO:0044205">
    <property type="term" value="P:'de novo' UMP biosynthetic process"/>
    <property type="evidence" value="ECO:0007669"/>
    <property type="project" value="UniProtKB-UniRule"/>
</dbReference>
<dbReference type="CDD" id="cd06223">
    <property type="entry name" value="PRTases_typeI"/>
    <property type="match status" value="1"/>
</dbReference>
<dbReference type="Gene3D" id="3.40.50.2020">
    <property type="match status" value="1"/>
</dbReference>
<keyword evidence="6" id="KW-0460">Magnesium</keyword>
<dbReference type="PANTHER" id="PTHR19278">
    <property type="entry name" value="OROTATE PHOSPHORIBOSYLTRANSFERASE"/>
    <property type="match status" value="1"/>
</dbReference>
<dbReference type="EC" id="2.4.2.10" evidence="2 6"/>
<comment type="subunit">
    <text evidence="6">Homodimer.</text>
</comment>
<evidence type="ECO:0000259" key="7">
    <source>
        <dbReference type="Pfam" id="PF00156"/>
    </source>
</evidence>
<dbReference type="InterPro" id="IPR000836">
    <property type="entry name" value="PRTase_dom"/>
</dbReference>
<feature type="domain" description="Phosphoribosyltransferase" evidence="7">
    <location>
        <begin position="40"/>
        <end position="154"/>
    </location>
</feature>
<proteinExistence type="inferred from homology"/>
<dbReference type="GO" id="GO:0004588">
    <property type="term" value="F:orotate phosphoribosyltransferase activity"/>
    <property type="evidence" value="ECO:0007669"/>
    <property type="project" value="UniProtKB-UniRule"/>
</dbReference>
<dbReference type="PANTHER" id="PTHR19278:SF9">
    <property type="entry name" value="URIDINE 5'-MONOPHOSPHATE SYNTHASE"/>
    <property type="match status" value="1"/>
</dbReference>
<sequence length="194" mass="21144">MPKNNLDVLCLLQEHGAILEGHFVMPSGFHSQTYIQTSLLMQHPNLAQRIAGALSDKFTKKADVIMALTPSDSVLAQEVARVRGVRAIFASKDDNGQMIFKHNFTIKEGENVLIVDDVAVSGRKINKAIELVSSHGGNVLGVGVIVDRSMGYLPLTVPLRALLSYPMQTFTAKECPLCAAKIPFTEVEELNKGN</sequence>
<feature type="binding site" description="in other chain" evidence="6">
    <location>
        <position position="92"/>
    </location>
    <ligand>
        <name>5-phospho-alpha-D-ribose 1-diphosphate</name>
        <dbReference type="ChEBI" id="CHEBI:58017"/>
        <note>ligand shared between dimeric partners</note>
    </ligand>
</feature>
<name>A0A928DRE3_9BACT</name>
<feature type="binding site" evidence="6">
    <location>
        <position position="148"/>
    </location>
    <ligand>
        <name>orotate</name>
        <dbReference type="ChEBI" id="CHEBI:30839"/>
    </ligand>
</feature>
<dbReference type="Pfam" id="PF00156">
    <property type="entry name" value="Pribosyltran"/>
    <property type="match status" value="1"/>
</dbReference>
<evidence type="ECO:0000256" key="2">
    <source>
        <dbReference type="ARBA" id="ARBA00011971"/>
    </source>
</evidence>
<comment type="function">
    <text evidence="6">Catalyzes the transfer of a ribosyl phosphate group from 5-phosphoribose 1-diphosphate to orotate, leading to the formation of orotidine monophosphate (OMP).</text>
</comment>
<dbReference type="Proteomes" id="UP000725649">
    <property type="component" value="Unassembled WGS sequence"/>
</dbReference>
<organism evidence="8 9">
    <name type="scientific">Candidatus Avelusimicrobium gallicola</name>
    <dbReference type="NCBI Taxonomy" id="2562704"/>
    <lineage>
        <taxon>Bacteria</taxon>
        <taxon>Pseudomonadati</taxon>
        <taxon>Elusimicrobiota</taxon>
        <taxon>Elusimicrobia</taxon>
        <taxon>Elusimicrobiales</taxon>
        <taxon>Elusimicrobiaceae</taxon>
        <taxon>Candidatus Avelusimicrobium</taxon>
    </lineage>
</organism>
<dbReference type="EMBL" id="SUVG01000002">
    <property type="protein sequence ID" value="MBE6420814.1"/>
    <property type="molecule type" value="Genomic_DNA"/>
</dbReference>
<evidence type="ECO:0000256" key="5">
    <source>
        <dbReference type="ARBA" id="ARBA00022975"/>
    </source>
</evidence>
<dbReference type="SUPFAM" id="SSF53271">
    <property type="entry name" value="PRTase-like"/>
    <property type="match status" value="1"/>
</dbReference>
<dbReference type="HAMAP" id="MF_01208">
    <property type="entry name" value="PyrE"/>
    <property type="match status" value="1"/>
</dbReference>
<protein>
    <recommendedName>
        <fullName evidence="2 6">Orotate phosphoribosyltransferase</fullName>
        <shortName evidence="6">OPRT</shortName>
        <shortName evidence="6">OPRTase</shortName>
        <ecNumber evidence="2 6">2.4.2.10</ecNumber>
    </recommendedName>
</protein>
<keyword evidence="4 6" id="KW-0808">Transferase</keyword>
<gene>
    <name evidence="6" type="primary">pyrE</name>
    <name evidence="8" type="ORF">E7027_01515</name>
</gene>
<feature type="binding site" description="in other chain" evidence="6">
    <location>
        <begin position="116"/>
        <end position="124"/>
    </location>
    <ligand>
        <name>5-phospho-alpha-D-ribose 1-diphosphate</name>
        <dbReference type="ChEBI" id="CHEBI:58017"/>
        <note>ligand shared between dimeric partners</note>
    </ligand>
</feature>
<evidence type="ECO:0000256" key="4">
    <source>
        <dbReference type="ARBA" id="ARBA00022679"/>
    </source>
</evidence>
<comment type="similarity">
    <text evidence="6">Belongs to the purine/pyrimidine phosphoribosyltransferase family. PyrE subfamily.</text>
</comment>
<reference evidence="8" key="1">
    <citation type="submission" date="2019-04" db="EMBL/GenBank/DDBJ databases">
        <title>Evolution of Biomass-Degrading Anaerobic Consortia Revealed by Metagenomics.</title>
        <authorList>
            <person name="Peng X."/>
        </authorList>
    </citation>
    <scope>NUCLEOTIDE SEQUENCE</scope>
    <source>
        <strain evidence="8">SIG66</strain>
    </source>
</reference>
<comment type="cofactor">
    <cofactor evidence="6">
        <name>Mg(2+)</name>
        <dbReference type="ChEBI" id="CHEBI:18420"/>
    </cofactor>
</comment>
<dbReference type="AlphaFoldDB" id="A0A928DRE3"/>
<keyword evidence="5 6" id="KW-0665">Pyrimidine biosynthesis</keyword>
<dbReference type="InterPro" id="IPR023031">
    <property type="entry name" value="OPRT"/>
</dbReference>
<dbReference type="GO" id="GO:0000287">
    <property type="term" value="F:magnesium ion binding"/>
    <property type="evidence" value="ECO:0007669"/>
    <property type="project" value="UniProtKB-UniRule"/>
</dbReference>
<dbReference type="InterPro" id="IPR029057">
    <property type="entry name" value="PRTase-like"/>
</dbReference>
<comment type="caution">
    <text evidence="6">Lacks conserved residue(s) required for the propagation of feature annotation.</text>
</comment>